<reference evidence="3" key="1">
    <citation type="submission" date="2010-05" db="EMBL/GenBank/DDBJ databases">
        <title>The Genome Sequence of Magnaporthe poae strain ATCC 64411.</title>
        <authorList>
            <consortium name="The Broad Institute Genome Sequencing Platform"/>
            <consortium name="Broad Institute Genome Sequencing Center for Infectious Disease"/>
            <person name="Ma L.-J."/>
            <person name="Dead R."/>
            <person name="Young S."/>
            <person name="Zeng Q."/>
            <person name="Koehrsen M."/>
            <person name="Alvarado L."/>
            <person name="Berlin A."/>
            <person name="Chapman S.B."/>
            <person name="Chen Z."/>
            <person name="Freedman E."/>
            <person name="Gellesch M."/>
            <person name="Goldberg J."/>
            <person name="Griggs A."/>
            <person name="Gujja S."/>
            <person name="Heilman E.R."/>
            <person name="Heiman D."/>
            <person name="Hepburn T."/>
            <person name="Howarth C."/>
            <person name="Jen D."/>
            <person name="Larson L."/>
            <person name="Mehta T."/>
            <person name="Neiman D."/>
            <person name="Pearson M."/>
            <person name="Roberts A."/>
            <person name="Saif S."/>
            <person name="Shea T."/>
            <person name="Shenoy N."/>
            <person name="Sisk P."/>
            <person name="Stolte C."/>
            <person name="Sykes S."/>
            <person name="Walk T."/>
            <person name="White J."/>
            <person name="Yandava C."/>
            <person name="Haas B."/>
            <person name="Nusbaum C."/>
            <person name="Birren B."/>
        </authorList>
    </citation>
    <scope>NUCLEOTIDE SEQUENCE</scope>
    <source>
        <strain evidence="3">ATCC 64411</strain>
    </source>
</reference>
<reference evidence="5" key="2">
    <citation type="submission" date="2010-05" db="EMBL/GenBank/DDBJ databases">
        <title>The genome sequence of Magnaporthe poae strain ATCC 64411.</title>
        <authorList>
            <person name="Ma L.-J."/>
            <person name="Dead R."/>
            <person name="Young S."/>
            <person name="Zeng Q."/>
            <person name="Koehrsen M."/>
            <person name="Alvarado L."/>
            <person name="Berlin A."/>
            <person name="Chapman S.B."/>
            <person name="Chen Z."/>
            <person name="Freedman E."/>
            <person name="Gellesch M."/>
            <person name="Goldberg J."/>
            <person name="Griggs A."/>
            <person name="Gujja S."/>
            <person name="Heilman E.R."/>
            <person name="Heiman D."/>
            <person name="Hepburn T."/>
            <person name="Howarth C."/>
            <person name="Jen D."/>
            <person name="Larson L."/>
            <person name="Mehta T."/>
            <person name="Neiman D."/>
            <person name="Pearson M."/>
            <person name="Roberts A."/>
            <person name="Saif S."/>
            <person name="Shea T."/>
            <person name="Shenoy N."/>
            <person name="Sisk P."/>
            <person name="Stolte C."/>
            <person name="Sykes S."/>
            <person name="Walk T."/>
            <person name="White J."/>
            <person name="Yandava C."/>
            <person name="Haas B."/>
            <person name="Nusbaum C."/>
            <person name="Birren B."/>
        </authorList>
    </citation>
    <scope>NUCLEOTIDE SEQUENCE [LARGE SCALE GENOMIC DNA]</scope>
    <source>
        <strain evidence="5">ATCC 64411 / 73-15</strain>
    </source>
</reference>
<gene>
    <name evidence="3" type="ORF">MAPG_00095</name>
</gene>
<feature type="transmembrane region" description="Helical" evidence="2">
    <location>
        <begin position="100"/>
        <end position="121"/>
    </location>
</feature>
<evidence type="ECO:0000313" key="4">
    <source>
        <dbReference type="EnsemblFungi" id="MAPG_00095T0"/>
    </source>
</evidence>
<name>A0A0C4DK33_MAGP6</name>
<dbReference type="EnsemblFungi" id="MAPG_00095T0">
    <property type="protein sequence ID" value="MAPG_00095T0"/>
    <property type="gene ID" value="MAPG_00095"/>
</dbReference>
<feature type="transmembrane region" description="Helical" evidence="2">
    <location>
        <begin position="141"/>
        <end position="162"/>
    </location>
</feature>
<dbReference type="STRING" id="644358.A0A0C4DK33"/>
<dbReference type="EMBL" id="GL876966">
    <property type="protein sequence ID" value="KLU81000.1"/>
    <property type="molecule type" value="Genomic_DNA"/>
</dbReference>
<dbReference type="AlphaFoldDB" id="A0A0C4DK33"/>
<protein>
    <submittedName>
        <fullName evidence="3 4">Uncharacterized protein</fullName>
    </submittedName>
</protein>
<keyword evidence="2" id="KW-0472">Membrane</keyword>
<reference evidence="4" key="4">
    <citation type="journal article" date="2015" name="G3 (Bethesda)">
        <title>Genome sequences of three phytopathogenic species of the Magnaporthaceae family of fungi.</title>
        <authorList>
            <person name="Okagaki L.H."/>
            <person name="Nunes C.C."/>
            <person name="Sailsbery J."/>
            <person name="Clay B."/>
            <person name="Brown D."/>
            <person name="John T."/>
            <person name="Oh Y."/>
            <person name="Young N."/>
            <person name="Fitzgerald M."/>
            <person name="Haas B.J."/>
            <person name="Zeng Q."/>
            <person name="Young S."/>
            <person name="Adiconis X."/>
            <person name="Fan L."/>
            <person name="Levin J.Z."/>
            <person name="Mitchell T.K."/>
            <person name="Okubara P.A."/>
            <person name="Farman M.L."/>
            <person name="Kohn L.M."/>
            <person name="Birren B."/>
            <person name="Ma L.-J."/>
            <person name="Dean R.A."/>
        </authorList>
    </citation>
    <scope>NUCLEOTIDE SEQUENCE</scope>
    <source>
        <strain evidence="4">ATCC 64411 / 73-15</strain>
    </source>
</reference>
<evidence type="ECO:0000256" key="2">
    <source>
        <dbReference type="SAM" id="Phobius"/>
    </source>
</evidence>
<reference evidence="3" key="3">
    <citation type="submission" date="2011-03" db="EMBL/GenBank/DDBJ databases">
        <title>Annotation of Magnaporthe poae ATCC 64411.</title>
        <authorList>
            <person name="Ma L.-J."/>
            <person name="Dead R."/>
            <person name="Young S.K."/>
            <person name="Zeng Q."/>
            <person name="Gargeya S."/>
            <person name="Fitzgerald M."/>
            <person name="Haas B."/>
            <person name="Abouelleil A."/>
            <person name="Alvarado L."/>
            <person name="Arachchi H.M."/>
            <person name="Berlin A."/>
            <person name="Brown A."/>
            <person name="Chapman S.B."/>
            <person name="Chen Z."/>
            <person name="Dunbar C."/>
            <person name="Freedman E."/>
            <person name="Gearin G."/>
            <person name="Gellesch M."/>
            <person name="Goldberg J."/>
            <person name="Griggs A."/>
            <person name="Gujja S."/>
            <person name="Heiman D."/>
            <person name="Howarth C."/>
            <person name="Larson L."/>
            <person name="Lui A."/>
            <person name="MacDonald P.J.P."/>
            <person name="Mehta T."/>
            <person name="Montmayeur A."/>
            <person name="Murphy C."/>
            <person name="Neiman D."/>
            <person name="Pearson M."/>
            <person name="Priest M."/>
            <person name="Roberts A."/>
            <person name="Saif S."/>
            <person name="Shea T."/>
            <person name="Shenoy N."/>
            <person name="Sisk P."/>
            <person name="Stolte C."/>
            <person name="Sykes S."/>
            <person name="Yandava C."/>
            <person name="Wortman J."/>
            <person name="Nusbaum C."/>
            <person name="Birren B."/>
        </authorList>
    </citation>
    <scope>NUCLEOTIDE SEQUENCE</scope>
    <source>
        <strain evidence="3">ATCC 64411</strain>
    </source>
</reference>
<feature type="transmembrane region" description="Helical" evidence="2">
    <location>
        <begin position="183"/>
        <end position="208"/>
    </location>
</feature>
<organism evidence="4 5">
    <name type="scientific">Magnaporthiopsis poae (strain ATCC 64411 / 73-15)</name>
    <name type="common">Kentucky bluegrass fungus</name>
    <name type="synonym">Magnaporthe poae</name>
    <dbReference type="NCBI Taxonomy" id="644358"/>
    <lineage>
        <taxon>Eukaryota</taxon>
        <taxon>Fungi</taxon>
        <taxon>Dikarya</taxon>
        <taxon>Ascomycota</taxon>
        <taxon>Pezizomycotina</taxon>
        <taxon>Sordariomycetes</taxon>
        <taxon>Sordariomycetidae</taxon>
        <taxon>Magnaporthales</taxon>
        <taxon>Magnaporthaceae</taxon>
        <taxon>Magnaporthiopsis</taxon>
    </lineage>
</organism>
<dbReference type="Proteomes" id="UP000011715">
    <property type="component" value="Unassembled WGS sequence"/>
</dbReference>
<keyword evidence="2" id="KW-0812">Transmembrane</keyword>
<proteinExistence type="predicted"/>
<evidence type="ECO:0000313" key="5">
    <source>
        <dbReference type="Proteomes" id="UP000011715"/>
    </source>
</evidence>
<evidence type="ECO:0000256" key="1">
    <source>
        <dbReference type="SAM" id="MobiDB-lite"/>
    </source>
</evidence>
<accession>A0A0C4DK33</accession>
<keyword evidence="2" id="KW-1133">Transmembrane helix</keyword>
<feature type="region of interest" description="Disordered" evidence="1">
    <location>
        <begin position="1"/>
        <end position="71"/>
    </location>
</feature>
<dbReference type="eggNOG" id="ENOG502RR6T">
    <property type="taxonomic scope" value="Eukaryota"/>
</dbReference>
<dbReference type="OrthoDB" id="5279542at2759"/>
<dbReference type="VEuPathDB" id="FungiDB:MAPG_00095"/>
<keyword evidence="5" id="KW-1185">Reference proteome</keyword>
<dbReference type="EMBL" id="ADBL01000018">
    <property type="status" value="NOT_ANNOTATED_CDS"/>
    <property type="molecule type" value="Genomic_DNA"/>
</dbReference>
<sequence>MPLPQLPAAAMTERVASSSPSSAPPNRPGDAAALGAPILPVPSTSTRPTRSEHGDKPASPPPPNGSRQRLREDLSRIQRQDWSRLHVDGPQLDGWYIAKIVLRSISCLLMLTTVAMYIVIILPSQSVMSATDYRNKLNAPIASGMHAAFGIFATAALFWDMAEFITMCCRKGYGITPKAHIGIELTLFLWGAGTVSLVTMLAVVPVWYGRYFPSRGGFAGVEEVTTVAVMGGLIV</sequence>
<reference evidence="4" key="5">
    <citation type="submission" date="2015-06" db="UniProtKB">
        <authorList>
            <consortium name="EnsemblFungi"/>
        </authorList>
    </citation>
    <scope>IDENTIFICATION</scope>
    <source>
        <strain evidence="4">ATCC 64411</strain>
    </source>
</reference>
<evidence type="ECO:0000313" key="3">
    <source>
        <dbReference type="EMBL" id="KLU81000.1"/>
    </source>
</evidence>